<keyword evidence="5" id="KW-1185">Reference proteome</keyword>
<dbReference type="PANTHER" id="PTHR42748">
    <property type="entry name" value="NITROGEN METABOLITE REPRESSION PROTEIN NMRA FAMILY MEMBER"/>
    <property type="match status" value="1"/>
</dbReference>
<dbReference type="InterPro" id="IPR036291">
    <property type="entry name" value="NAD(P)-bd_dom_sf"/>
</dbReference>
<dbReference type="Gene3D" id="3.40.50.720">
    <property type="entry name" value="NAD(P)-binding Rossmann-like Domain"/>
    <property type="match status" value="1"/>
</dbReference>
<dbReference type="InterPro" id="IPR008030">
    <property type="entry name" value="NmrA-like"/>
</dbReference>
<dbReference type="SUPFAM" id="SSF51735">
    <property type="entry name" value="NAD(P)-binding Rossmann-fold domains"/>
    <property type="match status" value="1"/>
</dbReference>
<dbReference type="RefSeq" id="WP_213557064.1">
    <property type="nucleotide sequence ID" value="NZ_JBHZDI010000046.1"/>
</dbReference>
<evidence type="ECO:0000313" key="4">
    <source>
        <dbReference type="EMBL" id="QVI20958.1"/>
    </source>
</evidence>
<dbReference type="InterPro" id="IPR051164">
    <property type="entry name" value="NmrA-like_oxidored"/>
</dbReference>
<accession>A0ABX8CLW5</accession>
<sequence length="300" mass="32003">MSSRNDLILVTGATGKQGGVTARRLLDTGRSVRALVRDPESAAAQELAAAGAELAVGDFDRPATIAAALHGVGSAFLVPPATFGPQGWDVELEVERGIRFIEAARTAGVEFIVFTTVAALTEDGKWGAQGKRRVEDALRTSGLHWTILRPARFMENYLMRGFPVDGITDGVHRHLFPADKPIQSIALADIAVFAQLAFDDPARFHGEVLELAGDDLTMAAAATAITAATGHPVRYVEATRDEAEAMGPEVGVVWQLSRSGQGWNADIAALREIHPGLRTFEEWLAESGAARLKSLVDSGQ</sequence>
<dbReference type="Gene3D" id="3.90.25.10">
    <property type="entry name" value="UDP-galactose 4-epimerase, domain 1"/>
    <property type="match status" value="1"/>
</dbReference>
<comment type="similarity">
    <text evidence="1">Belongs to the NmrA-type oxidoreductase family.</text>
</comment>
<dbReference type="Proteomes" id="UP000683310">
    <property type="component" value="Chromosome"/>
</dbReference>
<keyword evidence="2" id="KW-0521">NADP</keyword>
<gene>
    <name evidence="4" type="ORF">KHQ06_33620</name>
</gene>
<reference evidence="4 5" key="1">
    <citation type="submission" date="2021-04" db="EMBL/GenBank/DDBJ databases">
        <title>Nocardia tengchongensis.</title>
        <authorList>
            <person name="Zhuang k."/>
            <person name="Ran Y."/>
            <person name="Li W."/>
        </authorList>
    </citation>
    <scope>NUCLEOTIDE SEQUENCE [LARGE SCALE GENOMIC DNA]</scope>
    <source>
        <strain evidence="4 5">CFH S0057</strain>
    </source>
</reference>
<organism evidence="4 5">
    <name type="scientific">Nocardia tengchongensis</name>
    <dbReference type="NCBI Taxonomy" id="2055889"/>
    <lineage>
        <taxon>Bacteria</taxon>
        <taxon>Bacillati</taxon>
        <taxon>Actinomycetota</taxon>
        <taxon>Actinomycetes</taxon>
        <taxon>Mycobacteriales</taxon>
        <taxon>Nocardiaceae</taxon>
        <taxon>Nocardia</taxon>
    </lineage>
</organism>
<dbReference type="EMBL" id="CP074371">
    <property type="protein sequence ID" value="QVI20958.1"/>
    <property type="molecule type" value="Genomic_DNA"/>
</dbReference>
<protein>
    <submittedName>
        <fullName evidence="4">NmrA family NAD(P)-binding protein</fullName>
    </submittedName>
</protein>
<evidence type="ECO:0000256" key="2">
    <source>
        <dbReference type="ARBA" id="ARBA00022857"/>
    </source>
</evidence>
<dbReference type="Pfam" id="PF05368">
    <property type="entry name" value="NmrA"/>
    <property type="match status" value="1"/>
</dbReference>
<evidence type="ECO:0000259" key="3">
    <source>
        <dbReference type="Pfam" id="PF05368"/>
    </source>
</evidence>
<feature type="domain" description="NmrA-like" evidence="3">
    <location>
        <begin position="5"/>
        <end position="240"/>
    </location>
</feature>
<name>A0ABX8CLW5_9NOCA</name>
<evidence type="ECO:0000313" key="5">
    <source>
        <dbReference type="Proteomes" id="UP000683310"/>
    </source>
</evidence>
<dbReference type="PANTHER" id="PTHR42748:SF7">
    <property type="entry name" value="NMRA LIKE REDOX SENSOR 1-RELATED"/>
    <property type="match status" value="1"/>
</dbReference>
<evidence type="ECO:0000256" key="1">
    <source>
        <dbReference type="ARBA" id="ARBA00006328"/>
    </source>
</evidence>
<proteinExistence type="inferred from homology"/>